<evidence type="ECO:0000256" key="2">
    <source>
        <dbReference type="ARBA" id="ARBA00022475"/>
    </source>
</evidence>
<dbReference type="Proteomes" id="UP000008460">
    <property type="component" value="Chromosome"/>
</dbReference>
<dbReference type="STRING" id="590998.Celf_1650"/>
<evidence type="ECO:0000256" key="4">
    <source>
        <dbReference type="ARBA" id="ARBA00022989"/>
    </source>
</evidence>
<evidence type="ECO:0000313" key="8">
    <source>
        <dbReference type="EMBL" id="AEE45782.1"/>
    </source>
</evidence>
<keyword evidence="9" id="KW-1185">Reference proteome</keyword>
<evidence type="ECO:0000256" key="1">
    <source>
        <dbReference type="ARBA" id="ARBA00004651"/>
    </source>
</evidence>
<protein>
    <submittedName>
        <fullName evidence="8">RDD domain containing protein</fullName>
    </submittedName>
</protein>
<organism evidence="8 9">
    <name type="scientific">Cellulomonas fimi (strain ATCC 484 / DSM 20113 / JCM 1341 / CCUG 24087 / LMG 16345 / NBRC 15513 / NCIMB 8980 / NCTC 7547 / NRS-133)</name>
    <dbReference type="NCBI Taxonomy" id="590998"/>
    <lineage>
        <taxon>Bacteria</taxon>
        <taxon>Bacillati</taxon>
        <taxon>Actinomycetota</taxon>
        <taxon>Actinomycetes</taxon>
        <taxon>Micrococcales</taxon>
        <taxon>Cellulomonadaceae</taxon>
        <taxon>Cellulomonas</taxon>
    </lineage>
</organism>
<keyword evidence="4" id="KW-1133">Transmembrane helix</keyword>
<comment type="subcellular location">
    <subcellularLocation>
        <location evidence="1">Cell membrane</location>
        <topology evidence="1">Multi-pass membrane protein</topology>
    </subcellularLocation>
</comment>
<feature type="compositionally biased region" description="Low complexity" evidence="6">
    <location>
        <begin position="1"/>
        <end position="16"/>
    </location>
</feature>
<feature type="domain" description="RDD" evidence="7">
    <location>
        <begin position="30"/>
        <end position="156"/>
    </location>
</feature>
<dbReference type="Pfam" id="PF06271">
    <property type="entry name" value="RDD"/>
    <property type="match status" value="1"/>
</dbReference>
<keyword evidence="3" id="KW-0812">Transmembrane</keyword>
<gene>
    <name evidence="8" type="ordered locus">Celf_1650</name>
</gene>
<dbReference type="InterPro" id="IPR010432">
    <property type="entry name" value="RDD"/>
</dbReference>
<keyword evidence="5" id="KW-0472">Membrane</keyword>
<dbReference type="eggNOG" id="COG1714">
    <property type="taxonomic scope" value="Bacteria"/>
</dbReference>
<evidence type="ECO:0000256" key="3">
    <source>
        <dbReference type="ARBA" id="ARBA00022692"/>
    </source>
</evidence>
<keyword evidence="2" id="KW-1003">Cell membrane</keyword>
<name>F4H7U8_CELFA</name>
<evidence type="ECO:0000256" key="5">
    <source>
        <dbReference type="ARBA" id="ARBA00023136"/>
    </source>
</evidence>
<dbReference type="HOGENOM" id="CLU_843825_0_0_11"/>
<dbReference type="GO" id="GO:0005886">
    <property type="term" value="C:plasma membrane"/>
    <property type="evidence" value="ECO:0007669"/>
    <property type="project" value="UniProtKB-SubCell"/>
</dbReference>
<dbReference type="KEGG" id="cfi:Celf_1650"/>
<evidence type="ECO:0000259" key="7">
    <source>
        <dbReference type="Pfam" id="PF06271"/>
    </source>
</evidence>
<dbReference type="PANTHER" id="PTHR36115">
    <property type="entry name" value="PROLINE-RICH ANTIGEN HOMOLOG-RELATED"/>
    <property type="match status" value="1"/>
</dbReference>
<reference evidence="8 9" key="1">
    <citation type="submission" date="2011-04" db="EMBL/GenBank/DDBJ databases">
        <title>Complete sequence of Cellulomonas fimi ATCC 484.</title>
        <authorList>
            <consortium name="US DOE Joint Genome Institute"/>
            <person name="Lucas S."/>
            <person name="Han J."/>
            <person name="Lapidus A."/>
            <person name="Cheng J.-F."/>
            <person name="Goodwin L."/>
            <person name="Pitluck S."/>
            <person name="Peters L."/>
            <person name="Chertkov O."/>
            <person name="Detter J.C."/>
            <person name="Han C."/>
            <person name="Tapia R."/>
            <person name="Land M."/>
            <person name="Hauser L."/>
            <person name="Kyrpides N."/>
            <person name="Ivanova N."/>
            <person name="Ovchinnikova G."/>
            <person name="Pagani I."/>
            <person name="Mead D."/>
            <person name="Brumm P."/>
            <person name="Woyke T."/>
        </authorList>
    </citation>
    <scope>NUCLEOTIDE SEQUENCE [LARGE SCALE GENOMIC DNA]</scope>
    <source>
        <strain evidence="9">ATCC 484 / DSM 20113 / JCM 1341 / NBRC 15513 / NCIMB 8980 / NCTC 7547</strain>
    </source>
</reference>
<dbReference type="AlphaFoldDB" id="F4H7U8"/>
<accession>F4H7U8</accession>
<proteinExistence type="predicted"/>
<sequence length="339" mass="34917">MRRMTTTTGAPTAAAAPPEPARADVDPPFASWLRRVGAALLDGALLSVVAFLAADPPGARAPAWVVVYTPTSGPSAPTSVTAGAVFLLLLALQAWTGMTPGKRALGIVVVRERDGRPVGILGTGVRAVAHLADAVLMLGYLRPLWHARRRTLADSLVGSDVLLLAEHRARTSRPRPRTWLTVVTWVLCGAALPLSVPGSRGAAAETFPCDPASPDRTVPGVAGVVLDVPARTQETRLWLSRDSATAPATVTWLLGEPGPADGTELTWRVVDGTGRVTAEDSVVVHGAAPSGEDGTPAARTRTVPAGAFGKLGAPWGWTAEAVVDGEAVTVCTVEAGGAS</sequence>
<dbReference type="InterPro" id="IPR051791">
    <property type="entry name" value="Pra-immunoreactive"/>
</dbReference>
<evidence type="ECO:0000313" key="9">
    <source>
        <dbReference type="Proteomes" id="UP000008460"/>
    </source>
</evidence>
<dbReference type="PANTHER" id="PTHR36115:SF6">
    <property type="entry name" value="PROLINE-RICH ANTIGEN HOMOLOG"/>
    <property type="match status" value="1"/>
</dbReference>
<dbReference type="EMBL" id="CP002666">
    <property type="protein sequence ID" value="AEE45782.1"/>
    <property type="molecule type" value="Genomic_DNA"/>
</dbReference>
<evidence type="ECO:0000256" key="6">
    <source>
        <dbReference type="SAM" id="MobiDB-lite"/>
    </source>
</evidence>
<feature type="region of interest" description="Disordered" evidence="6">
    <location>
        <begin position="1"/>
        <end position="22"/>
    </location>
</feature>